<keyword evidence="1" id="KW-0802">TPR repeat</keyword>
<organism evidence="2 3">
    <name type="scientific">Psychroflexus maritimus</name>
    <dbReference type="NCBI Taxonomy" id="2714865"/>
    <lineage>
        <taxon>Bacteria</taxon>
        <taxon>Pseudomonadati</taxon>
        <taxon>Bacteroidota</taxon>
        <taxon>Flavobacteriia</taxon>
        <taxon>Flavobacteriales</taxon>
        <taxon>Flavobacteriaceae</taxon>
        <taxon>Psychroflexus</taxon>
    </lineage>
</organism>
<proteinExistence type="predicted"/>
<dbReference type="Pfam" id="PF13181">
    <property type="entry name" value="TPR_8"/>
    <property type="match status" value="3"/>
</dbReference>
<gene>
    <name evidence="2" type="ORF">G7034_02380</name>
</gene>
<dbReference type="RefSeq" id="WP_166399357.1">
    <property type="nucleotide sequence ID" value="NZ_JAANAS010000024.1"/>
</dbReference>
<dbReference type="SUPFAM" id="SSF48452">
    <property type="entry name" value="TPR-like"/>
    <property type="match status" value="3"/>
</dbReference>
<reference evidence="2" key="1">
    <citation type="submission" date="2020-03" db="EMBL/GenBank/DDBJ databases">
        <title>Psychroflexus Maritimus sp. nov., isolate from marine sediment.</title>
        <authorList>
            <person name="Zhong Y.-L."/>
        </authorList>
    </citation>
    <scope>NUCLEOTIDE SEQUENCE</scope>
    <source>
        <strain evidence="2">C1</strain>
    </source>
</reference>
<dbReference type="PANTHER" id="PTHR12558:SF13">
    <property type="entry name" value="CELL DIVISION CYCLE PROTEIN 27 HOMOLOG"/>
    <property type="match status" value="1"/>
</dbReference>
<comment type="caution">
    <text evidence="2">The sequence shown here is derived from an EMBL/GenBank/DDBJ whole genome shotgun (WGS) entry which is preliminary data.</text>
</comment>
<dbReference type="Pfam" id="PF14559">
    <property type="entry name" value="TPR_19"/>
    <property type="match status" value="1"/>
</dbReference>
<evidence type="ECO:0000256" key="1">
    <source>
        <dbReference type="PROSITE-ProRule" id="PRU00339"/>
    </source>
</evidence>
<evidence type="ECO:0000313" key="3">
    <source>
        <dbReference type="Proteomes" id="UP000643701"/>
    </source>
</evidence>
<feature type="repeat" description="TPR" evidence="1">
    <location>
        <begin position="135"/>
        <end position="168"/>
    </location>
</feature>
<name>A0A967ABM8_9FLAO</name>
<feature type="repeat" description="TPR" evidence="1">
    <location>
        <begin position="99"/>
        <end position="132"/>
    </location>
</feature>
<keyword evidence="3" id="KW-1185">Reference proteome</keyword>
<dbReference type="AlphaFoldDB" id="A0A967ABM8"/>
<dbReference type="SMART" id="SM00028">
    <property type="entry name" value="TPR"/>
    <property type="match status" value="8"/>
</dbReference>
<evidence type="ECO:0000313" key="2">
    <source>
        <dbReference type="EMBL" id="NGZ89096.1"/>
    </source>
</evidence>
<feature type="repeat" description="TPR" evidence="1">
    <location>
        <begin position="271"/>
        <end position="304"/>
    </location>
</feature>
<dbReference type="InterPro" id="IPR011990">
    <property type="entry name" value="TPR-like_helical_dom_sf"/>
</dbReference>
<dbReference type="InterPro" id="IPR019734">
    <property type="entry name" value="TPR_rpt"/>
</dbReference>
<dbReference type="EMBL" id="JAANAS010000024">
    <property type="protein sequence ID" value="NGZ89096.1"/>
    <property type="molecule type" value="Genomic_DNA"/>
</dbReference>
<dbReference type="PROSITE" id="PS50005">
    <property type="entry name" value="TPR"/>
    <property type="match status" value="3"/>
</dbReference>
<protein>
    <submittedName>
        <fullName evidence="2">Tetratricopeptide repeat protein</fullName>
    </submittedName>
</protein>
<accession>A0A967ABM8</accession>
<dbReference type="Proteomes" id="UP000643701">
    <property type="component" value="Unassembled WGS sequence"/>
</dbReference>
<sequence>MMNSNNNEGFDFPIKRFEEMMNSNQVLYFDAAEFENIIQYYMDFGRMGLAKKAIKMGLQQHPNSFKLLLLKADLLSFEDKSKEAFSLLKYLLEIEPYNEDLYVMLASLYSKQDEHKKAIRCLEKILSLGGQTTVEDVHYLLGMEYLMLENYQTAKDHFIKTLEIDGDDEISLQNIVFCYEFLGKISDAKGFLNEYLNKNPYSAIGWHQLGNIYQNEEAFEQAINCYDYAIISDDYFVGAIIEKAKVLEKTEDYKKAIEFFQLALTMEEPTSFIHYRIGNCYLKLNQENKAVSSFKKSVFEDPQFSIAWYALAEIFFYSDPEKAYRFLSKAKKLEPQNLSYTRKFAILCTHLSLHEEAFDAWSEVDEIKGELADELIEEVEHLVMIGDLQMANDIMNDEMDLTLDHFNVYLRMVILEYLVGENHNLLQLETLNDSEDFSSEDAFYFYSLLTKHKKLIDETKLKNLEQIIHSWVKK</sequence>
<dbReference type="PANTHER" id="PTHR12558">
    <property type="entry name" value="CELL DIVISION CYCLE 16,23,27"/>
    <property type="match status" value="1"/>
</dbReference>
<dbReference type="Gene3D" id="1.25.40.10">
    <property type="entry name" value="Tetratricopeptide repeat domain"/>
    <property type="match status" value="2"/>
</dbReference>